<accession>A0ABD0XP24</accession>
<comment type="similarity">
    <text evidence="1">Belongs to the ADP-ribosylglycohydrolase family.</text>
</comment>
<keyword evidence="4" id="KW-1185">Reference proteome</keyword>
<feature type="signal peptide" evidence="2">
    <location>
        <begin position="1"/>
        <end position="18"/>
    </location>
</feature>
<proteinExistence type="inferred from homology"/>
<dbReference type="PANTHER" id="PTHR16222">
    <property type="entry name" value="ADP-RIBOSYLGLYCOHYDROLASE"/>
    <property type="match status" value="1"/>
</dbReference>
<reference evidence="3 4" key="1">
    <citation type="submission" date="2024-06" db="EMBL/GenBank/DDBJ databases">
        <authorList>
            <person name="Pan Q."/>
            <person name="Wen M."/>
            <person name="Jouanno E."/>
            <person name="Zahm M."/>
            <person name="Klopp C."/>
            <person name="Cabau C."/>
            <person name="Louis A."/>
            <person name="Berthelot C."/>
            <person name="Parey E."/>
            <person name="Roest Crollius H."/>
            <person name="Montfort J."/>
            <person name="Robinson-Rechavi M."/>
            <person name="Bouchez O."/>
            <person name="Lampietro C."/>
            <person name="Lopez Roques C."/>
            <person name="Donnadieu C."/>
            <person name="Postlethwait J."/>
            <person name="Bobe J."/>
            <person name="Verreycken H."/>
            <person name="Guiguen Y."/>
        </authorList>
    </citation>
    <scope>NUCLEOTIDE SEQUENCE [LARGE SCALE GENOMIC DNA]</scope>
    <source>
        <strain evidence="3">Up_M1</strain>
        <tissue evidence="3">Testis</tissue>
    </source>
</reference>
<dbReference type="PANTHER" id="PTHR16222:SF34">
    <property type="entry name" value="ADP-RIBOSYLGLYCOHYDROLASE"/>
    <property type="match status" value="1"/>
</dbReference>
<dbReference type="Pfam" id="PF03747">
    <property type="entry name" value="ADP_ribosyl_GH"/>
    <property type="match status" value="1"/>
</dbReference>
<sequence>MSTNPFMTMLVLIQAAESTVHLQKEDNSTILEMTQVRRSVQEALWGMCAADAMSMPVHWYYNIDDIKRDFGGWITGFYTPKNQHPSSILTLSNSAGSGRTAWSSGDNRPHVVGNIILHDKLKFWKASGKSVHYHQGLQAGENTLNAICSLRVAQALAVGKFANVAEPAARGAVLADYICFMTTPGTHGDTYAESFHRAFFSDWQDQSPTSSSRVLEFAEQRYKRKIKMSIPDSQLDAIGCLPMAIPFLLFSATSNEDQAVCAAVEFVRLTHPHPKVEKYVSLYARALHATLNGACLKELAEAALQSPTLNAWETSKPYIEKAVRFPVSSEERLKVHQNAVEMLGLACYTKGALSSMFYLAHQFHDDPCGGVLANTNCGGENCNRGAALGALLGARAGYTDGSIPQVWKDGLLNAAEPIKEILKQMH</sequence>
<evidence type="ECO:0000256" key="2">
    <source>
        <dbReference type="SAM" id="SignalP"/>
    </source>
</evidence>
<feature type="chain" id="PRO_5044812783" description="ADP-ribosylglycohydrolase family protein" evidence="2">
    <location>
        <begin position="19"/>
        <end position="426"/>
    </location>
</feature>
<dbReference type="SUPFAM" id="SSF101478">
    <property type="entry name" value="ADP-ribosylglycohydrolase"/>
    <property type="match status" value="1"/>
</dbReference>
<dbReference type="EMBL" id="JAGEUA010000001">
    <property type="protein sequence ID" value="KAL1022077.1"/>
    <property type="molecule type" value="Genomic_DNA"/>
</dbReference>
<gene>
    <name evidence="3" type="ORF">UPYG_G00021910</name>
</gene>
<comment type="caution">
    <text evidence="3">The sequence shown here is derived from an EMBL/GenBank/DDBJ whole genome shotgun (WGS) entry which is preliminary data.</text>
</comment>
<dbReference type="InterPro" id="IPR036705">
    <property type="entry name" value="Ribosyl_crysJ1_sf"/>
</dbReference>
<evidence type="ECO:0000313" key="3">
    <source>
        <dbReference type="EMBL" id="KAL1022077.1"/>
    </source>
</evidence>
<evidence type="ECO:0008006" key="5">
    <source>
        <dbReference type="Google" id="ProtNLM"/>
    </source>
</evidence>
<dbReference type="Gene3D" id="1.10.4080.10">
    <property type="entry name" value="ADP-ribosylation/Crystallin J1"/>
    <property type="match status" value="1"/>
</dbReference>
<protein>
    <recommendedName>
        <fullName evidence="5">ADP-ribosylglycohydrolase family protein</fullName>
    </recommendedName>
</protein>
<evidence type="ECO:0000256" key="1">
    <source>
        <dbReference type="ARBA" id="ARBA00010702"/>
    </source>
</evidence>
<dbReference type="AlphaFoldDB" id="A0ABD0XP24"/>
<organism evidence="3 4">
    <name type="scientific">Umbra pygmaea</name>
    <name type="common">Eastern mudminnow</name>
    <dbReference type="NCBI Taxonomy" id="75934"/>
    <lineage>
        <taxon>Eukaryota</taxon>
        <taxon>Metazoa</taxon>
        <taxon>Chordata</taxon>
        <taxon>Craniata</taxon>
        <taxon>Vertebrata</taxon>
        <taxon>Euteleostomi</taxon>
        <taxon>Actinopterygii</taxon>
        <taxon>Neopterygii</taxon>
        <taxon>Teleostei</taxon>
        <taxon>Protacanthopterygii</taxon>
        <taxon>Esociformes</taxon>
        <taxon>Umbridae</taxon>
        <taxon>Umbra</taxon>
    </lineage>
</organism>
<evidence type="ECO:0000313" key="4">
    <source>
        <dbReference type="Proteomes" id="UP001557470"/>
    </source>
</evidence>
<name>A0ABD0XP24_UMBPY</name>
<dbReference type="Proteomes" id="UP001557470">
    <property type="component" value="Unassembled WGS sequence"/>
</dbReference>
<keyword evidence="2" id="KW-0732">Signal</keyword>
<dbReference type="InterPro" id="IPR005502">
    <property type="entry name" value="Ribosyl_crysJ1"/>
</dbReference>
<dbReference type="InterPro" id="IPR050792">
    <property type="entry name" value="ADP-ribosylglycohydrolase"/>
</dbReference>